<sequence>MSPRRQKPRFCKMLALALLIAAPVEATARNIAPPRPAQKAERPHATYMGDCGPNPPPGYRWDLKNWQSRTLRDFSCYMFDEY</sequence>
<feature type="region of interest" description="Disordered" evidence="1">
    <location>
        <begin position="31"/>
        <end position="53"/>
    </location>
</feature>
<dbReference type="AlphaFoldDB" id="A0A6B8MBA3"/>
<gene>
    <name evidence="3" type="ORF">F7D14_10910</name>
</gene>
<evidence type="ECO:0008006" key="5">
    <source>
        <dbReference type="Google" id="ProtNLM"/>
    </source>
</evidence>
<evidence type="ECO:0000256" key="1">
    <source>
        <dbReference type="SAM" id="MobiDB-lite"/>
    </source>
</evidence>
<dbReference type="Proteomes" id="UP000422569">
    <property type="component" value="Chromosome"/>
</dbReference>
<organism evidence="3 4">
    <name type="scientific">Methylocystis parvus</name>
    <dbReference type="NCBI Taxonomy" id="134"/>
    <lineage>
        <taxon>Bacteria</taxon>
        <taxon>Pseudomonadati</taxon>
        <taxon>Pseudomonadota</taxon>
        <taxon>Alphaproteobacteria</taxon>
        <taxon>Hyphomicrobiales</taxon>
        <taxon>Methylocystaceae</taxon>
        <taxon>Methylocystis</taxon>
    </lineage>
</organism>
<accession>A0A6B8MBA3</accession>
<proteinExistence type="predicted"/>
<evidence type="ECO:0000313" key="4">
    <source>
        <dbReference type="Proteomes" id="UP000422569"/>
    </source>
</evidence>
<evidence type="ECO:0000313" key="3">
    <source>
        <dbReference type="EMBL" id="QGM97930.1"/>
    </source>
</evidence>
<dbReference type="RefSeq" id="WP_016918338.1">
    <property type="nucleotide sequence ID" value="NZ_CP044331.1"/>
</dbReference>
<keyword evidence="4" id="KW-1185">Reference proteome</keyword>
<name>A0A6B8MBA3_9HYPH</name>
<feature type="signal peptide" evidence="2">
    <location>
        <begin position="1"/>
        <end position="28"/>
    </location>
</feature>
<reference evidence="3 4" key="1">
    <citation type="submission" date="2019-09" db="EMBL/GenBank/DDBJ databases">
        <title>Isolation and complete genome sequencing of Methylocystis species.</title>
        <authorList>
            <person name="Rumah B.L."/>
            <person name="Stead C.E."/>
            <person name="Stevens B.C."/>
            <person name="Minton N.P."/>
            <person name="Grosse-Honebrink A."/>
            <person name="Zhang Y."/>
        </authorList>
    </citation>
    <scope>NUCLEOTIDE SEQUENCE [LARGE SCALE GENOMIC DNA]</scope>
    <source>
        <strain evidence="3 4">BRCS2</strain>
    </source>
</reference>
<keyword evidence="2" id="KW-0732">Signal</keyword>
<feature type="chain" id="PRO_5025534480" description="Secreted protein" evidence="2">
    <location>
        <begin position="29"/>
        <end position="82"/>
    </location>
</feature>
<dbReference type="KEGG" id="mpar:F7D14_10910"/>
<dbReference type="EMBL" id="CP044331">
    <property type="protein sequence ID" value="QGM97930.1"/>
    <property type="molecule type" value="Genomic_DNA"/>
</dbReference>
<protein>
    <recommendedName>
        <fullName evidence="5">Secreted protein</fullName>
    </recommendedName>
</protein>
<evidence type="ECO:0000256" key="2">
    <source>
        <dbReference type="SAM" id="SignalP"/>
    </source>
</evidence>